<keyword evidence="11 19" id="KW-0675">Receptor</keyword>
<protein>
    <recommendedName>
        <fullName evidence="2">B2 bradykinin receptor</fullName>
    </recommendedName>
</protein>
<comment type="subcellular location">
    <subcellularLocation>
        <location evidence="1">Cell membrane</location>
        <topology evidence="1">Multi-pass membrane protein</topology>
    </subcellularLocation>
</comment>
<feature type="transmembrane region" description="Helical" evidence="17">
    <location>
        <begin position="207"/>
        <end position="229"/>
    </location>
</feature>
<comment type="subunit">
    <text evidence="16">Forms a complex with PECAM1 and GNAQ. Interacts with PECAM1.</text>
</comment>
<keyword evidence="12" id="KW-0325">Glycoprotein</keyword>
<evidence type="ECO:0000256" key="17">
    <source>
        <dbReference type="SAM" id="Phobius"/>
    </source>
</evidence>
<dbReference type="GO" id="GO:0006955">
    <property type="term" value="P:immune response"/>
    <property type="evidence" value="ECO:0007669"/>
    <property type="project" value="TreeGrafter"/>
</dbReference>
<feature type="transmembrane region" description="Helical" evidence="17">
    <location>
        <begin position="45"/>
        <end position="65"/>
    </location>
</feature>
<evidence type="ECO:0000256" key="12">
    <source>
        <dbReference type="ARBA" id="ARBA00023180"/>
    </source>
</evidence>
<evidence type="ECO:0000256" key="3">
    <source>
        <dbReference type="ARBA" id="ARBA00022475"/>
    </source>
</evidence>
<reference evidence="19 20" key="1">
    <citation type="journal article" date="2019" name="Mol. Ecol. Resour.">
        <title>Chromosome-level genome assembly of Triplophysa tibetana, a fish adapted to the harsh high-altitude environment of the Tibetan Plateau.</title>
        <authorList>
            <person name="Yang X."/>
            <person name="Liu H."/>
            <person name="Ma Z."/>
            <person name="Zou Y."/>
            <person name="Zou M."/>
            <person name="Mao Y."/>
            <person name="Li X."/>
            <person name="Wang H."/>
            <person name="Chen T."/>
            <person name="Wang W."/>
            <person name="Yang R."/>
        </authorList>
    </citation>
    <scope>NUCLEOTIDE SEQUENCE [LARGE SCALE GENOMIC DNA]</scope>
    <source>
        <strain evidence="19">TTIB1903HZAU</strain>
        <tissue evidence="19">Muscle</tissue>
    </source>
</reference>
<feature type="transmembrane region" description="Helical" evidence="17">
    <location>
        <begin position="118"/>
        <end position="136"/>
    </location>
</feature>
<feature type="transmembrane region" description="Helical" evidence="17">
    <location>
        <begin position="297"/>
        <end position="316"/>
    </location>
</feature>
<keyword evidence="13" id="KW-0807">Transducer</keyword>
<gene>
    <name evidence="19" type="ORF">E1301_Tti019486</name>
</gene>
<keyword evidence="20" id="KW-1185">Reference proteome</keyword>
<dbReference type="PROSITE" id="PS50262">
    <property type="entry name" value="G_PROTEIN_RECEP_F1_2"/>
    <property type="match status" value="1"/>
</dbReference>
<keyword evidence="7" id="KW-0297">G-protein coupled receptor</keyword>
<evidence type="ECO:0000313" key="19">
    <source>
        <dbReference type="EMBL" id="KAA0711655.1"/>
    </source>
</evidence>
<evidence type="ECO:0000256" key="15">
    <source>
        <dbReference type="ARBA" id="ARBA00025423"/>
    </source>
</evidence>
<evidence type="ECO:0000256" key="13">
    <source>
        <dbReference type="ARBA" id="ARBA00023224"/>
    </source>
</evidence>
<dbReference type="FunFam" id="1.20.1070.10:FF:000201">
    <property type="entry name" value="Bradykinin receptor B2"/>
    <property type="match status" value="1"/>
</dbReference>
<dbReference type="InterPro" id="IPR000276">
    <property type="entry name" value="GPCR_Rhodpsn"/>
</dbReference>
<dbReference type="GO" id="GO:0006939">
    <property type="term" value="P:smooth muscle contraction"/>
    <property type="evidence" value="ECO:0007669"/>
    <property type="project" value="InterPro"/>
</dbReference>
<dbReference type="GO" id="GO:0007204">
    <property type="term" value="P:positive regulation of cytosolic calcium ion concentration"/>
    <property type="evidence" value="ECO:0007669"/>
    <property type="project" value="TreeGrafter"/>
</dbReference>
<dbReference type="Proteomes" id="UP000324632">
    <property type="component" value="Chromosome 15"/>
</dbReference>
<keyword evidence="9" id="KW-0564">Palmitate</keyword>
<keyword evidence="8 17" id="KW-0472">Membrane</keyword>
<dbReference type="PANTHER" id="PTHR10489:SF957">
    <property type="entry name" value="B2 BRADYKININ RECEPTOR"/>
    <property type="match status" value="1"/>
</dbReference>
<comment type="caution">
    <text evidence="19">The sequence shown here is derived from an EMBL/GenBank/DDBJ whole genome shotgun (WGS) entry which is preliminary data.</text>
</comment>
<dbReference type="InterPro" id="IPR001504">
    <property type="entry name" value="Brdyknn_2_rcpt"/>
</dbReference>
<feature type="domain" description="G-protein coupled receptors family 1 profile" evidence="18">
    <location>
        <begin position="57"/>
        <end position="313"/>
    </location>
</feature>
<evidence type="ECO:0000256" key="10">
    <source>
        <dbReference type="ARBA" id="ARBA00023157"/>
    </source>
</evidence>
<dbReference type="InterPro" id="IPR017452">
    <property type="entry name" value="GPCR_Rhodpsn_7TM"/>
</dbReference>
<name>A0A5A9NRD4_9TELE</name>
<dbReference type="EMBL" id="SOYY01000015">
    <property type="protein sequence ID" value="KAA0711655.1"/>
    <property type="molecule type" value="Genomic_DNA"/>
</dbReference>
<feature type="transmembrane region" description="Helical" evidence="17">
    <location>
        <begin position="250"/>
        <end position="277"/>
    </location>
</feature>
<dbReference type="AlphaFoldDB" id="A0A5A9NRD4"/>
<dbReference type="PANTHER" id="PTHR10489">
    <property type="entry name" value="CELL ADHESION MOLECULE"/>
    <property type="match status" value="1"/>
</dbReference>
<sequence length="356" mass="39678">MQRNLQETTPSVLTPLSPSVSANLTNETQCPNLEIWNWLYVMQPAYMFIICVLGILGNVFVLLVFCLHKKACTVAEVYLGNLAAADLLLVACLPFWAVNIANGFAWPFGSLMCRLVNTGIRMNMFCSIYLLVLVSGDRYVALVHAMSRGRMRRPRYAKLSCVAIWCLGLVLNIPTLHFRDTQHIPELNVTACILMYPSAEVGLACDILLILLSFVVPLLVISYCTWKIVRALHAQVMERFNAQNTERKATLLVLVVLTAFLLCWVPFHLVTVLDILLRLGALGGCSVEAGVDISNQISTYLALSNSVLNPVLYVIVGKNFRKKVKEVTKQLTERKKYTSGSMTSQATSTMKTFTTF</sequence>
<dbReference type="Pfam" id="PF00001">
    <property type="entry name" value="7tm_1"/>
    <property type="match status" value="1"/>
</dbReference>
<evidence type="ECO:0000256" key="6">
    <source>
        <dbReference type="ARBA" id="ARBA00022989"/>
    </source>
</evidence>
<evidence type="ECO:0000256" key="11">
    <source>
        <dbReference type="ARBA" id="ARBA00023170"/>
    </source>
</evidence>
<evidence type="ECO:0000256" key="5">
    <source>
        <dbReference type="ARBA" id="ARBA00022692"/>
    </source>
</evidence>
<evidence type="ECO:0000259" key="18">
    <source>
        <dbReference type="PROSITE" id="PS50262"/>
    </source>
</evidence>
<dbReference type="PRINTS" id="PR00425">
    <property type="entry name" value="BRADYKININR"/>
</dbReference>
<accession>A0A5A9NRD4</accession>
<keyword evidence="10" id="KW-1015">Disulfide bond</keyword>
<evidence type="ECO:0000256" key="14">
    <source>
        <dbReference type="ARBA" id="ARBA00023288"/>
    </source>
</evidence>
<dbReference type="PRINTS" id="PR00994">
    <property type="entry name" value="BRADYKINNB2R"/>
</dbReference>
<proteinExistence type="predicted"/>
<dbReference type="GO" id="GO:0009897">
    <property type="term" value="C:external side of plasma membrane"/>
    <property type="evidence" value="ECO:0007669"/>
    <property type="project" value="TreeGrafter"/>
</dbReference>
<evidence type="ECO:0000256" key="1">
    <source>
        <dbReference type="ARBA" id="ARBA00004651"/>
    </source>
</evidence>
<dbReference type="PRINTS" id="PR00237">
    <property type="entry name" value="GPCRRHODOPSN"/>
</dbReference>
<keyword evidence="6 17" id="KW-1133">Transmembrane helix</keyword>
<feature type="transmembrane region" description="Helical" evidence="17">
    <location>
        <begin position="77"/>
        <end position="98"/>
    </location>
</feature>
<dbReference type="Gene3D" id="1.20.1070.10">
    <property type="entry name" value="Rhodopsin 7-helix transmembrane proteins"/>
    <property type="match status" value="1"/>
</dbReference>
<dbReference type="SUPFAM" id="SSF81321">
    <property type="entry name" value="Family A G protein-coupled receptor-like"/>
    <property type="match status" value="1"/>
</dbReference>
<evidence type="ECO:0000256" key="16">
    <source>
        <dbReference type="ARBA" id="ARBA00025954"/>
    </source>
</evidence>
<keyword evidence="5 17" id="KW-0812">Transmembrane</keyword>
<evidence type="ECO:0000256" key="7">
    <source>
        <dbReference type="ARBA" id="ARBA00023040"/>
    </source>
</evidence>
<keyword evidence="4" id="KW-0597">Phosphoprotein</keyword>
<dbReference type="GO" id="GO:0060326">
    <property type="term" value="P:cell chemotaxis"/>
    <property type="evidence" value="ECO:0007669"/>
    <property type="project" value="TreeGrafter"/>
</dbReference>
<dbReference type="GO" id="GO:0016493">
    <property type="term" value="F:C-C chemokine receptor activity"/>
    <property type="evidence" value="ECO:0007669"/>
    <property type="project" value="TreeGrafter"/>
</dbReference>
<dbReference type="InterPro" id="IPR050119">
    <property type="entry name" value="CCR1-9-like"/>
</dbReference>
<evidence type="ECO:0000256" key="9">
    <source>
        <dbReference type="ARBA" id="ARBA00023139"/>
    </source>
</evidence>
<dbReference type="GO" id="GO:0019957">
    <property type="term" value="F:C-C chemokine binding"/>
    <property type="evidence" value="ECO:0007669"/>
    <property type="project" value="TreeGrafter"/>
</dbReference>
<keyword evidence="3" id="KW-1003">Cell membrane</keyword>
<dbReference type="GO" id="GO:0042310">
    <property type="term" value="P:vasoconstriction"/>
    <property type="evidence" value="ECO:0007669"/>
    <property type="project" value="InterPro"/>
</dbReference>
<evidence type="ECO:0000256" key="8">
    <source>
        <dbReference type="ARBA" id="ARBA00023136"/>
    </source>
</evidence>
<comment type="function">
    <text evidence="15">Receptor for bradykinin. It is associated with G proteins that activate a phosphatidylinositol-calcium second messenger system.</text>
</comment>
<evidence type="ECO:0000256" key="2">
    <source>
        <dbReference type="ARBA" id="ARBA00013512"/>
    </source>
</evidence>
<feature type="transmembrane region" description="Helical" evidence="17">
    <location>
        <begin position="156"/>
        <end position="178"/>
    </location>
</feature>
<evidence type="ECO:0000313" key="20">
    <source>
        <dbReference type="Proteomes" id="UP000324632"/>
    </source>
</evidence>
<dbReference type="InterPro" id="IPR000496">
    <property type="entry name" value="Brdyknn_rcpt"/>
</dbReference>
<organism evidence="19 20">
    <name type="scientific">Triplophysa tibetana</name>
    <dbReference type="NCBI Taxonomy" id="1572043"/>
    <lineage>
        <taxon>Eukaryota</taxon>
        <taxon>Metazoa</taxon>
        <taxon>Chordata</taxon>
        <taxon>Craniata</taxon>
        <taxon>Vertebrata</taxon>
        <taxon>Euteleostomi</taxon>
        <taxon>Actinopterygii</taxon>
        <taxon>Neopterygii</taxon>
        <taxon>Teleostei</taxon>
        <taxon>Ostariophysi</taxon>
        <taxon>Cypriniformes</taxon>
        <taxon>Nemacheilidae</taxon>
        <taxon>Triplophysa</taxon>
    </lineage>
</organism>
<dbReference type="GO" id="GO:0004947">
    <property type="term" value="F:bradykinin receptor activity"/>
    <property type="evidence" value="ECO:0007669"/>
    <property type="project" value="InterPro"/>
</dbReference>
<dbReference type="GO" id="GO:0019722">
    <property type="term" value="P:calcium-mediated signaling"/>
    <property type="evidence" value="ECO:0007669"/>
    <property type="project" value="TreeGrafter"/>
</dbReference>
<keyword evidence="14" id="KW-0449">Lipoprotein</keyword>
<evidence type="ECO:0000256" key="4">
    <source>
        <dbReference type="ARBA" id="ARBA00022553"/>
    </source>
</evidence>